<evidence type="ECO:0000259" key="6">
    <source>
        <dbReference type="PROSITE" id="PS50977"/>
    </source>
</evidence>
<name>A0ABZ2L8M9_9BACT</name>
<dbReference type="PANTHER" id="PTHR30055">
    <property type="entry name" value="HTH-TYPE TRANSCRIPTIONAL REGULATOR RUTR"/>
    <property type="match status" value="1"/>
</dbReference>
<dbReference type="Proteomes" id="UP001374803">
    <property type="component" value="Chromosome"/>
</dbReference>
<dbReference type="Gene3D" id="1.10.357.10">
    <property type="entry name" value="Tetracycline Repressor, domain 2"/>
    <property type="match status" value="1"/>
</dbReference>
<dbReference type="Pfam" id="PF16859">
    <property type="entry name" value="TetR_C_11"/>
    <property type="match status" value="1"/>
</dbReference>
<evidence type="ECO:0000256" key="1">
    <source>
        <dbReference type="ARBA" id="ARBA00023015"/>
    </source>
</evidence>
<evidence type="ECO:0000256" key="3">
    <source>
        <dbReference type="ARBA" id="ARBA00023163"/>
    </source>
</evidence>
<dbReference type="InterPro" id="IPR009057">
    <property type="entry name" value="Homeodomain-like_sf"/>
</dbReference>
<gene>
    <name evidence="7" type="ORF">LVJ94_08615</name>
</gene>
<keyword evidence="1" id="KW-0805">Transcription regulation</keyword>
<evidence type="ECO:0000313" key="7">
    <source>
        <dbReference type="EMBL" id="WXB07298.1"/>
    </source>
</evidence>
<organism evidence="7 8">
    <name type="scientific">Pendulispora rubella</name>
    <dbReference type="NCBI Taxonomy" id="2741070"/>
    <lineage>
        <taxon>Bacteria</taxon>
        <taxon>Pseudomonadati</taxon>
        <taxon>Myxococcota</taxon>
        <taxon>Myxococcia</taxon>
        <taxon>Myxococcales</taxon>
        <taxon>Sorangiineae</taxon>
        <taxon>Pendulisporaceae</taxon>
        <taxon>Pendulispora</taxon>
    </lineage>
</organism>
<evidence type="ECO:0000256" key="5">
    <source>
        <dbReference type="SAM" id="MobiDB-lite"/>
    </source>
</evidence>
<feature type="region of interest" description="Disordered" evidence="5">
    <location>
        <begin position="1"/>
        <end position="23"/>
    </location>
</feature>
<reference evidence="7" key="1">
    <citation type="submission" date="2021-12" db="EMBL/GenBank/DDBJ databases">
        <title>Discovery of the Pendulisporaceae a myxobacterial family with distinct sporulation behavior and unique specialized metabolism.</title>
        <authorList>
            <person name="Garcia R."/>
            <person name="Popoff A."/>
            <person name="Bader C.D."/>
            <person name="Loehr J."/>
            <person name="Walesch S."/>
            <person name="Walt C."/>
            <person name="Boldt J."/>
            <person name="Bunk B."/>
            <person name="Haeckl F.J.F.P.J."/>
            <person name="Gunesch A.P."/>
            <person name="Birkelbach J."/>
            <person name="Nuebel U."/>
            <person name="Pietschmann T."/>
            <person name="Bach T."/>
            <person name="Mueller R."/>
        </authorList>
    </citation>
    <scope>NUCLEOTIDE SEQUENCE</scope>
    <source>
        <strain evidence="7">MSr11367</strain>
    </source>
</reference>
<feature type="DNA-binding region" description="H-T-H motif" evidence="4">
    <location>
        <begin position="46"/>
        <end position="65"/>
    </location>
</feature>
<dbReference type="SUPFAM" id="SSF48498">
    <property type="entry name" value="Tetracyclin repressor-like, C-terminal domain"/>
    <property type="match status" value="1"/>
</dbReference>
<keyword evidence="2 4" id="KW-0238">DNA-binding</keyword>
<dbReference type="SUPFAM" id="SSF46689">
    <property type="entry name" value="Homeodomain-like"/>
    <property type="match status" value="1"/>
</dbReference>
<dbReference type="InterPro" id="IPR050109">
    <property type="entry name" value="HTH-type_TetR-like_transc_reg"/>
</dbReference>
<protein>
    <submittedName>
        <fullName evidence="7">TetR/AcrR family transcriptional regulator</fullName>
    </submittedName>
</protein>
<evidence type="ECO:0000256" key="2">
    <source>
        <dbReference type="ARBA" id="ARBA00023125"/>
    </source>
</evidence>
<evidence type="ECO:0000256" key="4">
    <source>
        <dbReference type="PROSITE-ProRule" id="PRU00335"/>
    </source>
</evidence>
<accession>A0ABZ2L8M9</accession>
<dbReference type="InterPro" id="IPR036271">
    <property type="entry name" value="Tet_transcr_reg_TetR-rel_C_sf"/>
</dbReference>
<dbReference type="Gene3D" id="1.10.10.60">
    <property type="entry name" value="Homeodomain-like"/>
    <property type="match status" value="1"/>
</dbReference>
<dbReference type="PANTHER" id="PTHR30055:SF148">
    <property type="entry name" value="TETR-FAMILY TRANSCRIPTIONAL REGULATOR"/>
    <property type="match status" value="1"/>
</dbReference>
<dbReference type="RefSeq" id="WP_394836956.1">
    <property type="nucleotide sequence ID" value="NZ_CP089929.1"/>
</dbReference>
<dbReference type="PROSITE" id="PS50977">
    <property type="entry name" value="HTH_TETR_2"/>
    <property type="match status" value="1"/>
</dbReference>
<dbReference type="Pfam" id="PF00440">
    <property type="entry name" value="TetR_N"/>
    <property type="match status" value="1"/>
</dbReference>
<dbReference type="EMBL" id="CP089983">
    <property type="protein sequence ID" value="WXB07298.1"/>
    <property type="molecule type" value="Genomic_DNA"/>
</dbReference>
<evidence type="ECO:0000313" key="8">
    <source>
        <dbReference type="Proteomes" id="UP001374803"/>
    </source>
</evidence>
<feature type="domain" description="HTH tetR-type" evidence="6">
    <location>
        <begin position="23"/>
        <end position="83"/>
    </location>
</feature>
<dbReference type="InterPro" id="IPR001647">
    <property type="entry name" value="HTH_TetR"/>
</dbReference>
<dbReference type="PRINTS" id="PR00455">
    <property type="entry name" value="HTHTETR"/>
</dbReference>
<sequence>MVYRKQGAAPDVPARPRGRPRDEQIDEHILDAALALLDETEYSRVTLDAVAARAGVHRPAIYRRWPTKQHLIIDTFARGLGLAPAPDTGDTRRDLVEGVSTLSHAFSGPFGRALGALVADLARDRELLALFRRRVFDVRRASMVKALERGIQRGDIDPHVDIELVLDLLAAPLYYRVLFQHGPATKKVAQALVDHVLRSIRVSPASSRAPLR</sequence>
<keyword evidence="8" id="KW-1185">Reference proteome</keyword>
<proteinExistence type="predicted"/>
<keyword evidence="3" id="KW-0804">Transcription</keyword>
<dbReference type="InterPro" id="IPR011075">
    <property type="entry name" value="TetR_C"/>
</dbReference>